<keyword evidence="1" id="KW-0446">Lipid-binding</keyword>
<comment type="function">
    <text evidence="1">Plant non-specific lipid-transfer proteins transfer phospholipids as well as galactolipids across membranes. May play a role in wax or cutin deposition in the cell walls of expanding epidermal cells and certain secretory tissues.</text>
</comment>
<dbReference type="OrthoDB" id="1876592at2759"/>
<feature type="domain" description="Bifunctional inhibitor/plant lipid transfer protein/seed storage helical" evidence="3">
    <location>
        <begin position="30"/>
        <end position="115"/>
    </location>
</feature>
<evidence type="ECO:0000256" key="1">
    <source>
        <dbReference type="RuleBase" id="RU000628"/>
    </source>
</evidence>
<dbReference type="EMBL" id="SWLB01000019">
    <property type="protein sequence ID" value="KAF3325901.1"/>
    <property type="molecule type" value="Genomic_DNA"/>
</dbReference>
<dbReference type="InterPro" id="IPR016140">
    <property type="entry name" value="Bifunc_inhib/LTP/seed_store"/>
</dbReference>
<dbReference type="CDD" id="cd01960">
    <property type="entry name" value="nsLTP1"/>
    <property type="match status" value="1"/>
</dbReference>
<comment type="similarity">
    <text evidence="1">Belongs to the plant LTP family.</text>
</comment>
<dbReference type="Gene3D" id="1.10.110.10">
    <property type="entry name" value="Plant lipid-transfer and hydrophobic proteins"/>
    <property type="match status" value="1"/>
</dbReference>
<accession>A0A833V5P6</accession>
<evidence type="ECO:0000313" key="4">
    <source>
        <dbReference type="EMBL" id="KAF3325901.1"/>
    </source>
</evidence>
<dbReference type="Pfam" id="PF00234">
    <property type="entry name" value="Tryp_alpha_amyl"/>
    <property type="match status" value="1"/>
</dbReference>
<dbReference type="SUPFAM" id="SSF47699">
    <property type="entry name" value="Bifunctional inhibitor/lipid-transfer protein/seed storage 2S albumin"/>
    <property type="match status" value="1"/>
</dbReference>
<evidence type="ECO:0000256" key="2">
    <source>
        <dbReference type="SAM" id="SignalP"/>
    </source>
</evidence>
<dbReference type="Proteomes" id="UP000623129">
    <property type="component" value="Unassembled WGS sequence"/>
</dbReference>
<keyword evidence="2" id="KW-0732">Signal</keyword>
<sequence>MSVKGIKYLHLAGLLMLTFTLEVAAVEVSCGDAVNSLIPCGPFLIGAGQAQPGERCCQSAQELKRMATTTATRRSLCRCLEQAGPSFGVNPEQARKLLSLCKLDLNIPISATYNCNLLSFSLLIRHKCKNRYPKSTSKLGLKRENC</sequence>
<organism evidence="4 5">
    <name type="scientific">Carex littledalei</name>
    <dbReference type="NCBI Taxonomy" id="544730"/>
    <lineage>
        <taxon>Eukaryota</taxon>
        <taxon>Viridiplantae</taxon>
        <taxon>Streptophyta</taxon>
        <taxon>Embryophyta</taxon>
        <taxon>Tracheophyta</taxon>
        <taxon>Spermatophyta</taxon>
        <taxon>Magnoliopsida</taxon>
        <taxon>Liliopsida</taxon>
        <taxon>Poales</taxon>
        <taxon>Cyperaceae</taxon>
        <taxon>Cyperoideae</taxon>
        <taxon>Cariceae</taxon>
        <taxon>Carex</taxon>
        <taxon>Carex subgen. Euthyceras</taxon>
    </lineage>
</organism>
<evidence type="ECO:0000259" key="3">
    <source>
        <dbReference type="SMART" id="SM00499"/>
    </source>
</evidence>
<feature type="chain" id="PRO_5032802729" description="Non-specific lipid-transfer protein" evidence="2">
    <location>
        <begin position="26"/>
        <end position="146"/>
    </location>
</feature>
<proteinExistence type="inferred from homology"/>
<gene>
    <name evidence="4" type="ORF">FCM35_KLT08981</name>
</gene>
<dbReference type="PANTHER" id="PTHR33076">
    <property type="entry name" value="NON-SPECIFIC LIPID-TRANSFER PROTEIN 2-RELATED"/>
    <property type="match status" value="1"/>
</dbReference>
<comment type="caution">
    <text evidence="4">The sequence shown here is derived from an EMBL/GenBank/DDBJ whole genome shotgun (WGS) entry which is preliminary data.</text>
</comment>
<keyword evidence="5" id="KW-1185">Reference proteome</keyword>
<feature type="signal peptide" evidence="2">
    <location>
        <begin position="1"/>
        <end position="25"/>
    </location>
</feature>
<dbReference type="SMART" id="SM00499">
    <property type="entry name" value="AAI"/>
    <property type="match status" value="1"/>
</dbReference>
<dbReference type="GO" id="GO:0008289">
    <property type="term" value="F:lipid binding"/>
    <property type="evidence" value="ECO:0007669"/>
    <property type="project" value="UniProtKB-KW"/>
</dbReference>
<dbReference type="GO" id="GO:0006869">
    <property type="term" value="P:lipid transport"/>
    <property type="evidence" value="ECO:0007669"/>
    <property type="project" value="InterPro"/>
</dbReference>
<name>A0A833V5P6_9POAL</name>
<reference evidence="4" key="1">
    <citation type="submission" date="2020-01" db="EMBL/GenBank/DDBJ databases">
        <title>Genome sequence of Kobresia littledalei, the first chromosome-level genome in the family Cyperaceae.</title>
        <authorList>
            <person name="Qu G."/>
        </authorList>
    </citation>
    <scope>NUCLEOTIDE SEQUENCE</scope>
    <source>
        <strain evidence="4">C.B.Clarke</strain>
        <tissue evidence="4">Leaf</tissue>
    </source>
</reference>
<dbReference type="InterPro" id="IPR036312">
    <property type="entry name" value="Bifun_inhib/LTP/seed_sf"/>
</dbReference>
<keyword evidence="1" id="KW-0813">Transport</keyword>
<evidence type="ECO:0000313" key="5">
    <source>
        <dbReference type="Proteomes" id="UP000623129"/>
    </source>
</evidence>
<dbReference type="AlphaFoldDB" id="A0A833V5P6"/>
<protein>
    <recommendedName>
        <fullName evidence="1">Non-specific lipid-transfer protein</fullName>
    </recommendedName>
</protein>
<dbReference type="PRINTS" id="PR00382">
    <property type="entry name" value="LIPIDTRNSFER"/>
</dbReference>
<dbReference type="InterPro" id="IPR000528">
    <property type="entry name" value="Plant_nsLTP"/>
</dbReference>